<dbReference type="PRINTS" id="PR00458">
    <property type="entry name" value="PEROXIDASE"/>
</dbReference>
<dbReference type="InterPro" id="IPR002016">
    <property type="entry name" value="Haem_peroxidase"/>
</dbReference>
<evidence type="ECO:0000259" key="15">
    <source>
        <dbReference type="PROSITE" id="PS50873"/>
    </source>
</evidence>
<evidence type="ECO:0000256" key="7">
    <source>
        <dbReference type="ARBA" id="ARBA00022723"/>
    </source>
</evidence>
<sequence length="819" mass="91327">MSLRLTPLVRQTASRRAGFNVNATLRGPALRRRFASTDVPPPPPPRKSNSPLLLGALGIGALGAAYLFYGTSGTPRETAKELGSAARGAAAAVEGKVGLRHSQADYQKVYDRIAESLEKEGYDDGSLAPVLIRLAWHASGTYDKNDKTGGSNYATMRFKPEAEHGANNGLNVARDHMEGIKKEFPWISYGDLWTLGGVAAVQESGGPTIPWRPGRIDGFEINATPDGRLPDAAQAQDHLRFIFNRMGFNDQEIVALSGAHAMGRCHTDRSGFDGPWTFSPVTFSNQYYALLLDEPWQWRKWKGPAQYEDKKTKSLMMLPTDMALIKDKSFRKYAEIYAKDEDAFFKDFSKAFATLLELGVPTSQFASEPWSMGNVGNKHKLPGSDSGGHGATQDEGEQEGERLGGRLVVAHFMLGNTYPFTEQDWEDTLGLAMDTGLDGLALNLGPEEWQYTQALSAFSVLSRLRPCSSSSAPAPFSLFLSMDMNVLPDSTEADGQALREKALRLLKEERYLHWKGRRVLSTFGGHGASFGGEGWEGWLRSLNQGLGEKVMFWPAFFLPPETILSFPYGDGAFAWNNAWPSGDAPIDLREDEAFLKSKKPYMAAVSPVFYTHYGTEGLWAFNKNWIYRSDDLMYPTRWQQLLDLPQTASPEIIQVISWNDFGESHYIAPIRGAQPGSEAWTEGMEHEAFREITRWFANRWRRGGVSAHAKGQKAADDGAEFDETEDRRDEARDLLNFVVLIPHNHNQSRHSFRVHNGKKHETELNAGLNTFTIPFVPGSVSFELVEQEQVVVRGEGRAIEHSVQKYNFNFWSGSWRVEA</sequence>
<dbReference type="GO" id="GO:0000302">
    <property type="term" value="P:response to reactive oxygen species"/>
    <property type="evidence" value="ECO:0007669"/>
    <property type="project" value="TreeGrafter"/>
</dbReference>
<keyword evidence="9 13" id="KW-0560">Oxidoreductase</keyword>
<dbReference type="PANTHER" id="PTHR31356">
    <property type="entry name" value="THYLAKOID LUMENAL 29 KDA PROTEIN, CHLOROPLASTIC-RELATED"/>
    <property type="match status" value="1"/>
</dbReference>
<dbReference type="CDD" id="cd00691">
    <property type="entry name" value="ascorbate_peroxidase"/>
    <property type="match status" value="1"/>
</dbReference>
<dbReference type="GO" id="GO:0005758">
    <property type="term" value="C:mitochondrial intermembrane space"/>
    <property type="evidence" value="ECO:0007669"/>
    <property type="project" value="UniProtKB-SubCell"/>
</dbReference>
<dbReference type="PROSITE" id="PS00436">
    <property type="entry name" value="PEROXIDASE_2"/>
    <property type="match status" value="1"/>
</dbReference>
<feature type="domain" description="Plant heme peroxidase family profile" evidence="15">
    <location>
        <begin position="124"/>
        <end position="375"/>
    </location>
</feature>
<dbReference type="PROSITE" id="PS50873">
    <property type="entry name" value="PEROXIDASE_4"/>
    <property type="match status" value="1"/>
</dbReference>
<evidence type="ECO:0000256" key="1">
    <source>
        <dbReference type="ARBA" id="ARBA00003917"/>
    </source>
</evidence>
<comment type="similarity">
    <text evidence="4">Belongs to the peroxidase family. Cytochrome c peroxidase subfamily.</text>
</comment>
<evidence type="ECO:0000256" key="3">
    <source>
        <dbReference type="ARBA" id="ARBA00004569"/>
    </source>
</evidence>
<comment type="function">
    <text evidence="1">Destroys radicals which are normally produced within the cells and which are toxic to biological systems.</text>
</comment>
<dbReference type="Gene3D" id="1.10.420.10">
    <property type="entry name" value="Peroxidase, domain 2"/>
    <property type="match status" value="1"/>
</dbReference>
<dbReference type="GO" id="GO:0005759">
    <property type="term" value="C:mitochondrial matrix"/>
    <property type="evidence" value="ECO:0007669"/>
    <property type="project" value="UniProtKB-SubCell"/>
</dbReference>
<dbReference type="InterPro" id="IPR002207">
    <property type="entry name" value="Peroxidase_I"/>
</dbReference>
<dbReference type="EC" id="1.11.1.-" evidence="13"/>
<evidence type="ECO:0000256" key="10">
    <source>
        <dbReference type="ARBA" id="ARBA00023004"/>
    </source>
</evidence>
<evidence type="ECO:0000256" key="12">
    <source>
        <dbReference type="ARBA" id="ARBA00049265"/>
    </source>
</evidence>
<accession>A0A427YEA6</accession>
<dbReference type="Pfam" id="PF03659">
    <property type="entry name" value="Glyco_hydro_71"/>
    <property type="match status" value="1"/>
</dbReference>
<dbReference type="GO" id="GO:0051118">
    <property type="term" value="F:glucan endo-1,3-alpha-glucosidase activity"/>
    <property type="evidence" value="ECO:0007669"/>
    <property type="project" value="InterPro"/>
</dbReference>
<dbReference type="EMBL" id="RSCD01000014">
    <property type="protein sequence ID" value="RSH89373.1"/>
    <property type="molecule type" value="Genomic_DNA"/>
</dbReference>
<keyword evidence="8" id="KW-0809">Transit peptide</keyword>
<dbReference type="Proteomes" id="UP000279259">
    <property type="component" value="Unassembled WGS sequence"/>
</dbReference>
<dbReference type="GO" id="GO:0046872">
    <property type="term" value="F:metal ion binding"/>
    <property type="evidence" value="ECO:0007669"/>
    <property type="project" value="UniProtKB-UniRule"/>
</dbReference>
<dbReference type="FunFam" id="1.10.420.10:FF:000009">
    <property type="entry name" value="Ascorbate peroxidase"/>
    <property type="match status" value="1"/>
</dbReference>
<proteinExistence type="inferred from homology"/>
<name>A0A427YEA6_9TREE</name>
<dbReference type="InterPro" id="IPR010255">
    <property type="entry name" value="Haem_peroxidase_sf"/>
</dbReference>
<dbReference type="Gene3D" id="1.10.520.10">
    <property type="match status" value="1"/>
</dbReference>
<dbReference type="AlphaFoldDB" id="A0A427YEA6"/>
<evidence type="ECO:0000256" key="5">
    <source>
        <dbReference type="ARBA" id="ARBA00022559"/>
    </source>
</evidence>
<evidence type="ECO:0000256" key="13">
    <source>
        <dbReference type="RuleBase" id="RU363051"/>
    </source>
</evidence>
<dbReference type="GO" id="GO:0042744">
    <property type="term" value="P:hydrogen peroxide catabolic process"/>
    <property type="evidence" value="ECO:0007669"/>
    <property type="project" value="TreeGrafter"/>
</dbReference>
<keyword evidence="7" id="KW-0479">Metal-binding</keyword>
<gene>
    <name evidence="16" type="primary">CCP1</name>
    <name evidence="16" type="ORF">EHS25_002485</name>
</gene>
<keyword evidence="5 13" id="KW-0575">Peroxidase</keyword>
<dbReference type="GO" id="GO:0034599">
    <property type="term" value="P:cellular response to oxidative stress"/>
    <property type="evidence" value="ECO:0007669"/>
    <property type="project" value="InterPro"/>
</dbReference>
<dbReference type="STRING" id="1890683.A0A427YEA6"/>
<comment type="caution">
    <text evidence="16">The sequence shown here is derived from an EMBL/GenBank/DDBJ whole genome shotgun (WGS) entry which is preliminary data.</text>
</comment>
<evidence type="ECO:0000256" key="9">
    <source>
        <dbReference type="ARBA" id="ARBA00023002"/>
    </source>
</evidence>
<evidence type="ECO:0000313" key="16">
    <source>
        <dbReference type="EMBL" id="RSH89373.1"/>
    </source>
</evidence>
<comment type="catalytic activity">
    <reaction evidence="12">
        <text>2 Fe(II)-[cytochrome c] + H2O2 + 2 H(+) = 2 Fe(III)-[cytochrome c] + 2 H2O</text>
        <dbReference type="Rhea" id="RHEA:16581"/>
        <dbReference type="Rhea" id="RHEA-COMP:10350"/>
        <dbReference type="Rhea" id="RHEA-COMP:14399"/>
        <dbReference type="ChEBI" id="CHEBI:15377"/>
        <dbReference type="ChEBI" id="CHEBI:15378"/>
        <dbReference type="ChEBI" id="CHEBI:16240"/>
        <dbReference type="ChEBI" id="CHEBI:29033"/>
        <dbReference type="ChEBI" id="CHEBI:29034"/>
        <dbReference type="EC" id="1.11.1.5"/>
    </reaction>
</comment>
<dbReference type="Pfam" id="PF00141">
    <property type="entry name" value="peroxidase"/>
    <property type="match status" value="1"/>
</dbReference>
<dbReference type="GO" id="GO:0020037">
    <property type="term" value="F:heme binding"/>
    <property type="evidence" value="ECO:0007669"/>
    <property type="project" value="UniProtKB-UniRule"/>
</dbReference>
<evidence type="ECO:0000256" key="11">
    <source>
        <dbReference type="ARBA" id="ARBA00023128"/>
    </source>
</evidence>
<keyword evidence="6" id="KW-0349">Heme</keyword>
<comment type="subcellular location">
    <subcellularLocation>
        <location evidence="3">Mitochondrion intermembrane space</location>
    </subcellularLocation>
    <subcellularLocation>
        <location evidence="2">Mitochondrion matrix</location>
    </subcellularLocation>
</comment>
<evidence type="ECO:0000256" key="8">
    <source>
        <dbReference type="ARBA" id="ARBA00022946"/>
    </source>
</evidence>
<dbReference type="PRINTS" id="PR00459">
    <property type="entry name" value="ASPEROXIDASE"/>
</dbReference>
<dbReference type="CDD" id="cd11577">
    <property type="entry name" value="GH71"/>
    <property type="match status" value="1"/>
</dbReference>
<feature type="region of interest" description="Disordered" evidence="14">
    <location>
        <begin position="376"/>
        <end position="400"/>
    </location>
</feature>
<dbReference type="InterPro" id="IPR019793">
    <property type="entry name" value="Peroxidases_heam-ligand_BS"/>
</dbReference>
<feature type="region of interest" description="Disordered" evidence="14">
    <location>
        <begin position="707"/>
        <end position="726"/>
    </location>
</feature>
<evidence type="ECO:0000256" key="14">
    <source>
        <dbReference type="SAM" id="MobiDB-lite"/>
    </source>
</evidence>
<evidence type="ECO:0000313" key="17">
    <source>
        <dbReference type="Proteomes" id="UP000279259"/>
    </source>
</evidence>
<dbReference type="InterPro" id="IPR044831">
    <property type="entry name" value="Ccp1-like"/>
</dbReference>
<keyword evidence="10" id="KW-0408">Iron</keyword>
<protein>
    <recommendedName>
        <fullName evidence="13">Peroxidase</fullName>
        <ecNumber evidence="13">1.11.1.-</ecNumber>
    </recommendedName>
</protein>
<keyword evidence="11" id="KW-0496">Mitochondrion</keyword>
<organism evidence="16 17">
    <name type="scientific">Saitozyma podzolica</name>
    <dbReference type="NCBI Taxonomy" id="1890683"/>
    <lineage>
        <taxon>Eukaryota</taxon>
        <taxon>Fungi</taxon>
        <taxon>Dikarya</taxon>
        <taxon>Basidiomycota</taxon>
        <taxon>Agaricomycotina</taxon>
        <taxon>Tremellomycetes</taxon>
        <taxon>Tremellales</taxon>
        <taxon>Trimorphomycetaceae</taxon>
        <taxon>Saitozyma</taxon>
    </lineage>
</organism>
<dbReference type="FunFam" id="1.10.520.10:FF:000005">
    <property type="entry name" value="Cytochrome c peroxidase"/>
    <property type="match status" value="1"/>
</dbReference>
<dbReference type="GO" id="GO:0004130">
    <property type="term" value="F:cytochrome-c peroxidase activity"/>
    <property type="evidence" value="ECO:0007669"/>
    <property type="project" value="UniProtKB-EC"/>
</dbReference>
<dbReference type="Gene3D" id="3.20.20.80">
    <property type="entry name" value="Glycosidases"/>
    <property type="match status" value="1"/>
</dbReference>
<dbReference type="InterPro" id="IPR005197">
    <property type="entry name" value="Glyco_hydro_71"/>
</dbReference>
<dbReference type="InterPro" id="IPR019794">
    <property type="entry name" value="Peroxidases_AS"/>
</dbReference>
<dbReference type="SUPFAM" id="SSF48113">
    <property type="entry name" value="Heme-dependent peroxidases"/>
    <property type="match status" value="1"/>
</dbReference>
<dbReference type="PANTHER" id="PTHR31356:SF58">
    <property type="entry name" value="CYTOCHROME C PEROXIDASE, MITOCHONDRIAL"/>
    <property type="match status" value="1"/>
</dbReference>
<reference evidence="16 17" key="1">
    <citation type="submission" date="2018-11" db="EMBL/GenBank/DDBJ databases">
        <title>Genome sequence of Saitozyma podzolica DSM 27192.</title>
        <authorList>
            <person name="Aliyu H."/>
            <person name="Gorte O."/>
            <person name="Ochsenreither K."/>
        </authorList>
    </citation>
    <scope>NUCLEOTIDE SEQUENCE [LARGE SCALE GENOMIC DNA]</scope>
    <source>
        <strain evidence="16 17">DSM 27192</strain>
    </source>
</reference>
<evidence type="ECO:0000256" key="4">
    <source>
        <dbReference type="ARBA" id="ARBA00005997"/>
    </source>
</evidence>
<keyword evidence="17" id="KW-1185">Reference proteome</keyword>
<evidence type="ECO:0000256" key="2">
    <source>
        <dbReference type="ARBA" id="ARBA00004305"/>
    </source>
</evidence>
<dbReference type="PROSITE" id="PS00435">
    <property type="entry name" value="PEROXIDASE_1"/>
    <property type="match status" value="1"/>
</dbReference>
<dbReference type="OrthoDB" id="2859658at2759"/>
<evidence type="ECO:0000256" key="6">
    <source>
        <dbReference type="ARBA" id="ARBA00022617"/>
    </source>
</evidence>